<name>A0A3M7T2G0_BRAPC</name>
<evidence type="ECO:0000313" key="1">
    <source>
        <dbReference type="EMBL" id="RNA42202.1"/>
    </source>
</evidence>
<proteinExistence type="predicted"/>
<accession>A0A3M7T2G0</accession>
<reference evidence="1 2" key="1">
    <citation type="journal article" date="2018" name="Sci. Rep.">
        <title>Genomic signatures of local adaptation to the degree of environmental predictability in rotifers.</title>
        <authorList>
            <person name="Franch-Gras L."/>
            <person name="Hahn C."/>
            <person name="Garcia-Roger E.M."/>
            <person name="Carmona M.J."/>
            <person name="Serra M."/>
            <person name="Gomez A."/>
        </authorList>
    </citation>
    <scope>NUCLEOTIDE SEQUENCE [LARGE SCALE GENOMIC DNA]</scope>
    <source>
        <strain evidence="1">HYR1</strain>
    </source>
</reference>
<keyword evidence="2" id="KW-1185">Reference proteome</keyword>
<protein>
    <submittedName>
        <fullName evidence="1">Uncharacterized protein</fullName>
    </submittedName>
</protein>
<gene>
    <name evidence="1" type="ORF">BpHYR1_049626</name>
</gene>
<dbReference type="Proteomes" id="UP000276133">
    <property type="component" value="Unassembled WGS sequence"/>
</dbReference>
<dbReference type="AlphaFoldDB" id="A0A3M7T2G0"/>
<evidence type="ECO:0000313" key="2">
    <source>
        <dbReference type="Proteomes" id="UP000276133"/>
    </source>
</evidence>
<comment type="caution">
    <text evidence="1">The sequence shown here is derived from an EMBL/GenBank/DDBJ whole genome shotgun (WGS) entry which is preliminary data.</text>
</comment>
<dbReference type="EMBL" id="REGN01000402">
    <property type="protein sequence ID" value="RNA42202.1"/>
    <property type="molecule type" value="Genomic_DNA"/>
</dbReference>
<sequence length="65" mass="7760">MNVGTVIHQDHFFYFDTEDNFYLFEILDLFRRELGILPSFFLKLTLEIVSVHIFNVTLIHAQEIV</sequence>
<organism evidence="1 2">
    <name type="scientific">Brachionus plicatilis</name>
    <name type="common">Marine rotifer</name>
    <name type="synonym">Brachionus muelleri</name>
    <dbReference type="NCBI Taxonomy" id="10195"/>
    <lineage>
        <taxon>Eukaryota</taxon>
        <taxon>Metazoa</taxon>
        <taxon>Spiralia</taxon>
        <taxon>Gnathifera</taxon>
        <taxon>Rotifera</taxon>
        <taxon>Eurotatoria</taxon>
        <taxon>Monogononta</taxon>
        <taxon>Pseudotrocha</taxon>
        <taxon>Ploima</taxon>
        <taxon>Brachionidae</taxon>
        <taxon>Brachionus</taxon>
    </lineage>
</organism>